<evidence type="ECO:0000259" key="2">
    <source>
        <dbReference type="Pfam" id="PF01078"/>
    </source>
</evidence>
<dbReference type="InterPro" id="IPR000523">
    <property type="entry name" value="Mg_chelatse_chII-like_cat_dom"/>
</dbReference>
<accession>A0A7M3MKS7</accession>
<dbReference type="EMBL" id="QMIE01000001">
    <property type="protein sequence ID" value="TVM20041.1"/>
    <property type="molecule type" value="Genomic_DNA"/>
</dbReference>
<proteinExistence type="predicted"/>
<comment type="caution">
    <text evidence="3">The sequence shown here is derived from an EMBL/GenBank/DDBJ whole genome shotgun (WGS) entry which is preliminary data.</text>
</comment>
<organism evidence="3 4">
    <name type="scientific">Oceanidesulfovibrio indonesiensis</name>
    <dbReference type="NCBI Taxonomy" id="54767"/>
    <lineage>
        <taxon>Bacteria</taxon>
        <taxon>Pseudomonadati</taxon>
        <taxon>Thermodesulfobacteriota</taxon>
        <taxon>Desulfovibrionia</taxon>
        <taxon>Desulfovibrionales</taxon>
        <taxon>Desulfovibrionaceae</taxon>
        <taxon>Oceanidesulfovibrio</taxon>
    </lineage>
</organism>
<dbReference type="InterPro" id="IPR027417">
    <property type="entry name" value="P-loop_NTPase"/>
</dbReference>
<dbReference type="Proteomes" id="UP000448292">
    <property type="component" value="Unassembled WGS sequence"/>
</dbReference>
<feature type="domain" description="Magnesium chelatase ChlI-like catalytic" evidence="2">
    <location>
        <begin position="17"/>
        <end position="117"/>
    </location>
</feature>
<evidence type="ECO:0000313" key="3">
    <source>
        <dbReference type="EMBL" id="TVM20041.1"/>
    </source>
</evidence>
<evidence type="ECO:0000313" key="4">
    <source>
        <dbReference type="Proteomes" id="UP000448292"/>
    </source>
</evidence>
<dbReference type="AlphaFoldDB" id="A0A7M3MKS7"/>
<dbReference type="SUPFAM" id="SSF52540">
    <property type="entry name" value="P-loop containing nucleoside triphosphate hydrolases"/>
    <property type="match status" value="1"/>
</dbReference>
<sequence>MNASLMPQDIYDHLASRVLGQEAALRAISVAVYKHVNRIGGARILMIGNSGTGKTTIMKAIEELYSSRESLAAFRAMTIMNARTLLNEAGDVDTFGIFRSLESRVAAMLGEKRPPPGSALADGKRHGLS</sequence>
<protein>
    <recommendedName>
        <fullName evidence="2">Magnesium chelatase ChlI-like catalytic domain-containing protein</fullName>
    </recommendedName>
</protein>
<evidence type="ECO:0000256" key="1">
    <source>
        <dbReference type="SAM" id="MobiDB-lite"/>
    </source>
</evidence>
<gene>
    <name evidence="3" type="ORF">DPQ33_00325</name>
</gene>
<name>A0A7M3MKS7_9BACT</name>
<dbReference type="Gene3D" id="3.40.50.300">
    <property type="entry name" value="P-loop containing nucleotide triphosphate hydrolases"/>
    <property type="match status" value="1"/>
</dbReference>
<dbReference type="GO" id="GO:0005524">
    <property type="term" value="F:ATP binding"/>
    <property type="evidence" value="ECO:0007669"/>
    <property type="project" value="InterPro"/>
</dbReference>
<feature type="region of interest" description="Disordered" evidence="1">
    <location>
        <begin position="110"/>
        <end position="129"/>
    </location>
</feature>
<keyword evidence="4" id="KW-1185">Reference proteome</keyword>
<dbReference type="Pfam" id="PF01078">
    <property type="entry name" value="Mg_chelatase"/>
    <property type="match status" value="1"/>
</dbReference>
<reference evidence="3 4" key="1">
    <citation type="submission" date="2018-06" db="EMBL/GenBank/DDBJ databases">
        <title>Complete genome of Desulfovibrio indonesiensis P37SLT.</title>
        <authorList>
            <person name="Crispim J.S."/>
            <person name="Vidigal P.M.P."/>
            <person name="Silva L.C.F."/>
            <person name="Laguardia C.N."/>
            <person name="Araujo L.C."/>
            <person name="Dias R.S."/>
            <person name="Sousa M.P."/>
            <person name="Paula S.O."/>
            <person name="Silva C."/>
        </authorList>
    </citation>
    <scope>NUCLEOTIDE SEQUENCE [LARGE SCALE GENOMIC DNA]</scope>
    <source>
        <strain evidence="3 4">P37SLT</strain>
    </source>
</reference>